<comment type="caution">
    <text evidence="2">The sequence shown here is derived from an EMBL/GenBank/DDBJ whole genome shotgun (WGS) entry which is preliminary data.</text>
</comment>
<dbReference type="EMBL" id="QYUN01000003">
    <property type="protein sequence ID" value="RJF96912.1"/>
    <property type="molecule type" value="Genomic_DNA"/>
</dbReference>
<name>A0A418WW11_9BURK</name>
<feature type="domain" description="Phage tail tape measure protein" evidence="1">
    <location>
        <begin position="78"/>
        <end position="256"/>
    </location>
</feature>
<keyword evidence="3" id="KW-1185">Reference proteome</keyword>
<evidence type="ECO:0000313" key="2">
    <source>
        <dbReference type="EMBL" id="RJF96912.1"/>
    </source>
</evidence>
<dbReference type="Proteomes" id="UP000285190">
    <property type="component" value="Unassembled WGS sequence"/>
</dbReference>
<sequence length="554" mass="59445">MAQGFQKLYQQLNGFSAVSKLAVAAGGYSILSDALRRNLEFEKTILDMKQTAQMTVKEAAEMRRYAIDIASDNLALPTEIAAGMKAFSAAGMKFDQIKPSIEEAARAAVAFRATVEQMADLDFDLQDKLKLDPRQIKDAHNMLLFHAKSGRYEAGPMAMEAPKYLNSAAAVGIKGIGGLNFTGAMTQILMKLAPKTQPAEVSTFMEHGFGHISSDRYVKGLAKFGIDVKKYMPNGKFYGEYGVDGITDLAAEMKRKGLDNPFKLDAAGFRDMYTKKFWKQLMDYLGDVKTAVKSAEKQALDDMVGSDKAETMNSNFGKIKQALITKEKAQLSDPATSAVTAWAKLNGWVAENPATAIAGGAAAYTGWRLLKNRIAGAGSSVLGNAASGIGGAGMPVTITNWPAGFGGPMKPSDRLSQLPGKPLASAGSAATGVLAAGAIKSTVAGAAVVAAPLALAYASKKFFESETGQRGRARALDLEVQRLEARLNLQKGPGYQDKQMTEQLQRQIDQRTQARDVILSRLDTLANRPVQVVLDGRVIAESVNRVNGRDAGRR</sequence>
<dbReference type="InterPro" id="IPR010090">
    <property type="entry name" value="Phage_tape_meas"/>
</dbReference>
<organism evidence="2 3">
    <name type="scientific">Noviherbaspirillum cavernae</name>
    <dbReference type="NCBI Taxonomy" id="2320862"/>
    <lineage>
        <taxon>Bacteria</taxon>
        <taxon>Pseudomonadati</taxon>
        <taxon>Pseudomonadota</taxon>
        <taxon>Betaproteobacteria</taxon>
        <taxon>Burkholderiales</taxon>
        <taxon>Oxalobacteraceae</taxon>
        <taxon>Noviherbaspirillum</taxon>
    </lineage>
</organism>
<dbReference type="NCBIfam" id="TIGR01760">
    <property type="entry name" value="tape_meas_TP901"/>
    <property type="match status" value="1"/>
</dbReference>
<proteinExistence type="predicted"/>
<dbReference type="AlphaFoldDB" id="A0A418WW11"/>
<reference evidence="2 3" key="1">
    <citation type="submission" date="2018-09" db="EMBL/GenBank/DDBJ databases">
        <authorList>
            <person name="Zhu H."/>
        </authorList>
    </citation>
    <scope>NUCLEOTIDE SEQUENCE [LARGE SCALE GENOMIC DNA]</scope>
    <source>
        <strain evidence="2 3">K2R10-39</strain>
    </source>
</reference>
<evidence type="ECO:0000259" key="1">
    <source>
        <dbReference type="Pfam" id="PF10145"/>
    </source>
</evidence>
<protein>
    <submittedName>
        <fullName evidence="2">Phage tail tape measure protein</fullName>
    </submittedName>
</protein>
<evidence type="ECO:0000313" key="3">
    <source>
        <dbReference type="Proteomes" id="UP000285190"/>
    </source>
</evidence>
<accession>A0A418WW11</accession>
<gene>
    <name evidence="2" type="ORF">D3870_21325</name>
</gene>
<dbReference type="Pfam" id="PF10145">
    <property type="entry name" value="PhageMin_Tail"/>
    <property type="match status" value="1"/>
</dbReference>